<dbReference type="EMBL" id="LAZR01021854">
    <property type="protein sequence ID" value="KKL83891.1"/>
    <property type="molecule type" value="Genomic_DNA"/>
</dbReference>
<evidence type="ECO:0000313" key="2">
    <source>
        <dbReference type="EMBL" id="KKL83891.1"/>
    </source>
</evidence>
<reference evidence="2" key="1">
    <citation type="journal article" date="2015" name="Nature">
        <title>Complex archaea that bridge the gap between prokaryotes and eukaryotes.</title>
        <authorList>
            <person name="Spang A."/>
            <person name="Saw J.H."/>
            <person name="Jorgensen S.L."/>
            <person name="Zaremba-Niedzwiedzka K."/>
            <person name="Martijn J."/>
            <person name="Lind A.E."/>
            <person name="van Eijk R."/>
            <person name="Schleper C."/>
            <person name="Guy L."/>
            <person name="Ettema T.J."/>
        </authorList>
    </citation>
    <scope>NUCLEOTIDE SEQUENCE</scope>
</reference>
<dbReference type="InterPro" id="IPR046667">
    <property type="entry name" value="DUF6537"/>
</dbReference>
<evidence type="ECO:0000259" key="1">
    <source>
        <dbReference type="Pfam" id="PF20169"/>
    </source>
</evidence>
<dbReference type="Pfam" id="PF20169">
    <property type="entry name" value="DUF6537"/>
    <property type="match status" value="1"/>
</dbReference>
<proteinExistence type="predicted"/>
<feature type="non-terminal residue" evidence="2">
    <location>
        <position position="1"/>
    </location>
</feature>
<name>A0A0F9G086_9ZZZZ</name>
<comment type="caution">
    <text evidence="2">The sequence shown here is derived from an EMBL/GenBank/DDBJ whole genome shotgun (WGS) entry which is preliminary data.</text>
</comment>
<accession>A0A0F9G086</accession>
<protein>
    <recommendedName>
        <fullName evidence="1">DUF6537 domain-containing protein</fullName>
    </recommendedName>
</protein>
<gene>
    <name evidence="2" type="ORF">LCGC14_1970160</name>
</gene>
<dbReference type="AlphaFoldDB" id="A0A0F9G086"/>
<organism evidence="2">
    <name type="scientific">marine sediment metagenome</name>
    <dbReference type="NCBI Taxonomy" id="412755"/>
    <lineage>
        <taxon>unclassified sequences</taxon>
        <taxon>metagenomes</taxon>
        <taxon>ecological metagenomes</taxon>
    </lineage>
</organism>
<sequence>LGGWFGPVFRLLRMMRHLRGTPFDLFGYTRVRRMERELVDRYRRMMETALLNLTEGKRETVLALANLPDEIRGYEDIKLRSVERYWERATECLSTLGVAPDQREPARTRS</sequence>
<feature type="domain" description="DUF6537" evidence="1">
    <location>
        <begin position="2"/>
        <end position="90"/>
    </location>
</feature>